<evidence type="ECO:0000313" key="2">
    <source>
        <dbReference type="EMBL" id="PPK73111.1"/>
    </source>
</evidence>
<protein>
    <submittedName>
        <fullName evidence="2">Uncharacterized protein</fullName>
    </submittedName>
</protein>
<keyword evidence="1" id="KW-1133">Transmembrane helix</keyword>
<feature type="transmembrane region" description="Helical" evidence="1">
    <location>
        <begin position="37"/>
        <end position="55"/>
    </location>
</feature>
<comment type="caution">
    <text evidence="2">The sequence shown here is derived from an EMBL/GenBank/DDBJ whole genome shotgun (WGS) entry which is preliminary data.</text>
</comment>
<name>A0A2S6H6P4_9GAMM</name>
<evidence type="ECO:0000313" key="3">
    <source>
        <dbReference type="Proteomes" id="UP000238071"/>
    </source>
</evidence>
<dbReference type="AlphaFoldDB" id="A0A2S6H6P4"/>
<dbReference type="Proteomes" id="UP000238071">
    <property type="component" value="Unassembled WGS sequence"/>
</dbReference>
<feature type="transmembrane region" description="Helical" evidence="1">
    <location>
        <begin position="12"/>
        <end position="31"/>
    </location>
</feature>
<keyword evidence="3" id="KW-1185">Reference proteome</keyword>
<dbReference type="EMBL" id="PTIY01000002">
    <property type="protein sequence ID" value="PPK73111.1"/>
    <property type="molecule type" value="Genomic_DNA"/>
</dbReference>
<accession>A0A2S6H6P4</accession>
<dbReference type="RefSeq" id="WP_181049820.1">
    <property type="nucleotide sequence ID" value="NZ_PTIY01000002.1"/>
</dbReference>
<organism evidence="2 3">
    <name type="scientific">Methylobacter tundripaludum</name>
    <dbReference type="NCBI Taxonomy" id="173365"/>
    <lineage>
        <taxon>Bacteria</taxon>
        <taxon>Pseudomonadati</taxon>
        <taxon>Pseudomonadota</taxon>
        <taxon>Gammaproteobacteria</taxon>
        <taxon>Methylococcales</taxon>
        <taxon>Methylococcaceae</taxon>
        <taxon>Methylobacter</taxon>
    </lineage>
</organism>
<proteinExistence type="predicted"/>
<evidence type="ECO:0000256" key="1">
    <source>
        <dbReference type="SAM" id="Phobius"/>
    </source>
</evidence>
<gene>
    <name evidence="2" type="ORF">B0F88_10290</name>
</gene>
<reference evidence="2 3" key="1">
    <citation type="submission" date="2018-02" db="EMBL/GenBank/DDBJ databases">
        <title>Subsurface microbial communities from deep shales in Ohio and West Virginia, USA.</title>
        <authorList>
            <person name="Wrighton K."/>
        </authorList>
    </citation>
    <scope>NUCLEOTIDE SEQUENCE [LARGE SCALE GENOMIC DNA]</scope>
    <source>
        <strain evidence="2 3">OWC-G53F</strain>
    </source>
</reference>
<sequence length="58" mass="6044">MKTSLTGIQIWAMPVLLGLVSTGGLTAALLFDGIGDAVSWIALAAPVVTALWYGVRRT</sequence>
<keyword evidence="1" id="KW-0812">Transmembrane</keyword>
<keyword evidence="1" id="KW-0472">Membrane</keyword>